<sequence length="83" mass="9571">MLMGLWTVTRNYWPLAVRALAVRSLAASSSSNKGLPIVFFNKPKPFFFQHRWDSSGEQSFRSSHRRQIALVLGYAIWTIRSDL</sequence>
<comment type="caution">
    <text evidence="1">The sequence shown here is derived from an EMBL/GenBank/DDBJ whole genome shotgun (WGS) entry which is preliminary data.</text>
</comment>
<gene>
    <name evidence="1" type="ORF">HUJ06_029942</name>
</gene>
<organism evidence="1 2">
    <name type="scientific">Nelumbo nucifera</name>
    <name type="common">Sacred lotus</name>
    <dbReference type="NCBI Taxonomy" id="4432"/>
    <lineage>
        <taxon>Eukaryota</taxon>
        <taxon>Viridiplantae</taxon>
        <taxon>Streptophyta</taxon>
        <taxon>Embryophyta</taxon>
        <taxon>Tracheophyta</taxon>
        <taxon>Spermatophyta</taxon>
        <taxon>Magnoliopsida</taxon>
        <taxon>Proteales</taxon>
        <taxon>Nelumbonaceae</taxon>
        <taxon>Nelumbo</taxon>
    </lineage>
</organism>
<evidence type="ECO:0000313" key="1">
    <source>
        <dbReference type="EMBL" id="DAD28474.1"/>
    </source>
</evidence>
<reference evidence="1 2" key="1">
    <citation type="journal article" date="2020" name="Mol. Biol. Evol.">
        <title>Distinct Expression and Methylation Patterns for Genes with Different Fates following a Single Whole-Genome Duplication in Flowering Plants.</title>
        <authorList>
            <person name="Shi T."/>
            <person name="Rahmani R.S."/>
            <person name="Gugger P.F."/>
            <person name="Wang M."/>
            <person name="Li H."/>
            <person name="Zhang Y."/>
            <person name="Li Z."/>
            <person name="Wang Q."/>
            <person name="Van de Peer Y."/>
            <person name="Marchal K."/>
            <person name="Chen J."/>
        </authorList>
    </citation>
    <scope>NUCLEOTIDE SEQUENCE [LARGE SCALE GENOMIC DNA]</scope>
    <source>
        <tissue evidence="1">Leaf</tissue>
    </source>
</reference>
<dbReference type="Proteomes" id="UP000607653">
    <property type="component" value="Unassembled WGS sequence"/>
</dbReference>
<dbReference type="EMBL" id="DUZY01000002">
    <property type="protein sequence ID" value="DAD28474.1"/>
    <property type="molecule type" value="Genomic_DNA"/>
</dbReference>
<protein>
    <submittedName>
        <fullName evidence="1">Uncharacterized protein</fullName>
    </submittedName>
</protein>
<keyword evidence="2" id="KW-1185">Reference proteome</keyword>
<proteinExistence type="predicted"/>
<accession>A0A822Y3H5</accession>
<evidence type="ECO:0000313" key="2">
    <source>
        <dbReference type="Proteomes" id="UP000607653"/>
    </source>
</evidence>
<name>A0A822Y3H5_NELNU</name>
<dbReference type="AlphaFoldDB" id="A0A822Y3H5"/>